<protein>
    <submittedName>
        <fullName evidence="5">Methyltransferase</fullName>
    </submittedName>
</protein>
<dbReference type="CDD" id="cd02440">
    <property type="entry name" value="AdoMet_MTases"/>
    <property type="match status" value="1"/>
</dbReference>
<dbReference type="PANTHER" id="PTHR47816:SF5">
    <property type="entry name" value="RIBOSOMAL RNA LARGE SUBUNIT METHYLTRANSFERASE G"/>
    <property type="match status" value="1"/>
</dbReference>
<dbReference type="PANTHER" id="PTHR47816">
    <property type="entry name" value="RIBOSOMAL RNA SMALL SUBUNIT METHYLTRANSFERASE C"/>
    <property type="match status" value="1"/>
</dbReference>
<dbReference type="EMBL" id="JAUHQA010000001">
    <property type="protein sequence ID" value="MDN4481796.1"/>
    <property type="molecule type" value="Genomic_DNA"/>
</dbReference>
<dbReference type="Proteomes" id="UP001172708">
    <property type="component" value="Unassembled WGS sequence"/>
</dbReference>
<gene>
    <name evidence="5" type="ORF">QQX02_12770</name>
</gene>
<accession>A0ABT8GK33</accession>
<dbReference type="InterPro" id="IPR046977">
    <property type="entry name" value="RsmC/RlmG"/>
</dbReference>
<dbReference type="Pfam" id="PF26049">
    <property type="entry name" value="RLMG_N"/>
    <property type="match status" value="1"/>
</dbReference>
<feature type="domain" description="RlmG N-terminal" evidence="4">
    <location>
        <begin position="8"/>
        <end position="176"/>
    </location>
</feature>
<dbReference type="GO" id="GO:0032259">
    <property type="term" value="P:methylation"/>
    <property type="evidence" value="ECO:0007669"/>
    <property type="project" value="UniProtKB-KW"/>
</dbReference>
<feature type="domain" description="Methyltransferase small" evidence="3">
    <location>
        <begin position="195"/>
        <end position="367"/>
    </location>
</feature>
<organism evidence="5 6">
    <name type="scientific">Demequina muriae</name>
    <dbReference type="NCBI Taxonomy" id="3051664"/>
    <lineage>
        <taxon>Bacteria</taxon>
        <taxon>Bacillati</taxon>
        <taxon>Actinomycetota</taxon>
        <taxon>Actinomycetes</taxon>
        <taxon>Micrococcales</taxon>
        <taxon>Demequinaceae</taxon>
        <taxon>Demequina</taxon>
    </lineage>
</organism>
<dbReference type="InterPro" id="IPR029063">
    <property type="entry name" value="SAM-dependent_MTases_sf"/>
</dbReference>
<dbReference type="Pfam" id="PF05175">
    <property type="entry name" value="MTS"/>
    <property type="match status" value="1"/>
</dbReference>
<evidence type="ECO:0000256" key="1">
    <source>
        <dbReference type="ARBA" id="ARBA00022603"/>
    </source>
</evidence>
<dbReference type="RefSeq" id="WP_301143540.1">
    <property type="nucleotide sequence ID" value="NZ_JAUHQA010000001.1"/>
</dbReference>
<dbReference type="InterPro" id="IPR007848">
    <property type="entry name" value="Small_mtfrase_dom"/>
</dbReference>
<evidence type="ECO:0000256" key="2">
    <source>
        <dbReference type="ARBA" id="ARBA00022679"/>
    </source>
</evidence>
<evidence type="ECO:0000259" key="3">
    <source>
        <dbReference type="Pfam" id="PF05175"/>
    </source>
</evidence>
<evidence type="ECO:0000259" key="4">
    <source>
        <dbReference type="Pfam" id="PF26049"/>
    </source>
</evidence>
<dbReference type="GO" id="GO:0008168">
    <property type="term" value="F:methyltransferase activity"/>
    <property type="evidence" value="ECO:0007669"/>
    <property type="project" value="UniProtKB-KW"/>
</dbReference>
<dbReference type="InterPro" id="IPR058679">
    <property type="entry name" value="RlmG_N"/>
</dbReference>
<keyword evidence="2" id="KW-0808">Transferase</keyword>
<keyword evidence="1 5" id="KW-0489">Methyltransferase</keyword>
<evidence type="ECO:0000313" key="5">
    <source>
        <dbReference type="EMBL" id="MDN4481796.1"/>
    </source>
</evidence>
<proteinExistence type="predicted"/>
<sequence length="374" mass="39473">MSVVLDGLRRWPDVEAPGLVAVDAADRLILDESAALRADADAGSIVVIGDAYGALTLGAAYAGAFGIRVHVDALNGERALAANAERAGLEETYRPFALDPDLVRGARVVLLRLPRSLDALRDIAGLVAAHADPGVVVVAGGRLKHMSLSMNDVLREFFGRLDVTRARQKSRVLVAREPHDGRDPEPAAAHIDGLEVRAFGGAFAGARLDIGTRLLLESLPSELTGGTADDPFIDLACGTGIVGAWLATRHPDAHVYACDQSAIAVTSAHATMLANGIGNRVDVVRDDGLSARHSASASLIALNPPFHSGAAVTDVLAPRLFVDAARVLRPGGQLWCVWNSALKYRPLLERAVGPTQQVARNAKFTVTVSTRRRG</sequence>
<dbReference type="Gene3D" id="3.40.50.150">
    <property type="entry name" value="Vaccinia Virus protein VP39"/>
    <property type="match status" value="2"/>
</dbReference>
<dbReference type="SUPFAM" id="SSF53335">
    <property type="entry name" value="S-adenosyl-L-methionine-dependent methyltransferases"/>
    <property type="match status" value="1"/>
</dbReference>
<name>A0ABT8GK33_9MICO</name>
<comment type="caution">
    <text evidence="5">The sequence shown here is derived from an EMBL/GenBank/DDBJ whole genome shotgun (WGS) entry which is preliminary data.</text>
</comment>
<reference evidence="5" key="1">
    <citation type="submission" date="2023-06" db="EMBL/GenBank/DDBJ databases">
        <title>Egi l300058.</title>
        <authorList>
            <person name="Gao L."/>
            <person name="Fang B.-Z."/>
            <person name="Li W.-J."/>
        </authorList>
    </citation>
    <scope>NUCLEOTIDE SEQUENCE</scope>
    <source>
        <strain evidence="5">EGI L300058</strain>
    </source>
</reference>
<evidence type="ECO:0000313" key="6">
    <source>
        <dbReference type="Proteomes" id="UP001172708"/>
    </source>
</evidence>
<keyword evidence="6" id="KW-1185">Reference proteome</keyword>